<dbReference type="Pfam" id="PF20266">
    <property type="entry name" value="Mab-21_C"/>
    <property type="match status" value="1"/>
</dbReference>
<proteinExistence type="inferred from homology"/>
<dbReference type="eggNOG" id="KOG3261">
    <property type="taxonomic scope" value="Eukaryota"/>
</dbReference>
<dbReference type="HOGENOM" id="CLU_512183_0_0_1"/>
<dbReference type="InterPro" id="IPR037132">
    <property type="entry name" value="N_Gln_amidohydro_ab_roll_sf"/>
</dbReference>
<dbReference type="Pfam" id="PF03281">
    <property type="entry name" value="Mab-21"/>
    <property type="match status" value="1"/>
</dbReference>
<feature type="domain" description="Mab-21-like HhH/H2TH-like" evidence="13">
    <location>
        <begin position="397"/>
        <end position="493"/>
    </location>
</feature>
<evidence type="ECO:0000256" key="9">
    <source>
        <dbReference type="ARBA" id="ARBA00031948"/>
    </source>
</evidence>
<comment type="function">
    <text evidence="1">Mediates the side-chain deamidation of N-terminal glutamine residues to glutamate, an important step in N-end rule pathway of protein degradation. Conversion of the resulting N-terminal glutamine to glutamate renders the protein susceptible to arginylation, polyubiquitination and degradation as specified by the N-end rule. Does not act on substrates with internal or C-terminal glutamine and does not act on non-glutamine residues in any position.</text>
</comment>
<evidence type="ECO:0000256" key="4">
    <source>
        <dbReference type="ARBA" id="ARBA00011245"/>
    </source>
</evidence>
<comment type="similarity">
    <text evidence="3">Belongs to the NTAQ1 family.</text>
</comment>
<dbReference type="SMR" id="B4H701"/>
<dbReference type="GO" id="GO:0008418">
    <property type="term" value="F:protein-N-terminal asparagine amidohydrolase activity"/>
    <property type="evidence" value="ECO:0007669"/>
    <property type="project" value="InterPro"/>
</dbReference>
<evidence type="ECO:0000256" key="10">
    <source>
        <dbReference type="ARBA" id="ARBA00048768"/>
    </source>
</evidence>
<evidence type="ECO:0000259" key="13">
    <source>
        <dbReference type="Pfam" id="PF20266"/>
    </source>
</evidence>
<comment type="subunit">
    <text evidence="4">Monomer.</text>
</comment>
<dbReference type="GO" id="GO:0005634">
    <property type="term" value="C:nucleus"/>
    <property type="evidence" value="ECO:0007669"/>
    <property type="project" value="TreeGrafter"/>
</dbReference>
<accession>B4H701</accession>
<dbReference type="InterPro" id="IPR024810">
    <property type="entry name" value="MAB21L/cGLR"/>
</dbReference>
<sequence>MTTDFLFPKIADCSYVSCYCEENVWKLCEQVKRTRPEELGTCYAVFVSNEGRTVPLWRQKAGRGDDQVVIWDYHVFFMHNPSPNRCLVFDLDTTLPFPTYFHKYVTETFRSDLALRPEHHRFFRVIPADTYLIEFSSDRRHMRRPDGSWIKPPPSYPPILSNTNMHCLGDFICMSAGKGPGAVYSLSEFVHNFYKSPNMVAQHNRSYGDNLKVSKPDEFDLLIHLEFPDNNRIIVKPDPRRPGNVTLDMTKVMEAIRDSEHHRPIYEQLQKLVNGKNMLLEDRLQNWLQGLVTQALNKIGNQIEVNKTISKLTYKKCGPAHTIFVTGPYKYSVDFVPGIKLVAAQSVLAGDQKKHFGNSTHWDAIPKPLKPPQPDNNSFRASYYVAEHELIKDKANLKNAVRLLKKFRDAKQNLSNLKSYYIKTVFLWEVTKRDPRYWQSPLHEIFIEMMSKLANALKLTPGKGKLQFFWDPKLDMIADLSSTQRAEMFNCVVKSLYRFHRAEGNFTDDIRNNMRSSFSTQTKHLTNRSTTY</sequence>
<dbReference type="InterPro" id="IPR046903">
    <property type="entry name" value="Mab-21-like_nuc_Trfase"/>
</dbReference>
<evidence type="ECO:0000313" key="15">
    <source>
        <dbReference type="Proteomes" id="UP000008744"/>
    </source>
</evidence>
<gene>
    <name evidence="14" type="primary">Dper\GL11768</name>
    <name evidence="14" type="ORF">Dper_GL11768</name>
</gene>
<dbReference type="Pfam" id="PF09764">
    <property type="entry name" value="Nt_Gln_amidase"/>
    <property type="match status" value="1"/>
</dbReference>
<feature type="domain" description="Protein N-terminal glutamine amidohydrolase alpha beta roll" evidence="12">
    <location>
        <begin position="15"/>
        <end position="193"/>
    </location>
</feature>
<evidence type="ECO:0000256" key="8">
    <source>
        <dbReference type="ARBA" id="ARBA00029677"/>
    </source>
</evidence>
<comment type="similarity">
    <text evidence="2">Belongs to the mab-21 family.</text>
</comment>
<dbReference type="GO" id="GO:0005829">
    <property type="term" value="C:cytosol"/>
    <property type="evidence" value="ECO:0007669"/>
    <property type="project" value="TreeGrafter"/>
</dbReference>
<dbReference type="GO" id="GO:0070773">
    <property type="term" value="F:protein-N-terminal glutamine amidohydrolase activity"/>
    <property type="evidence" value="ECO:0007669"/>
    <property type="project" value="UniProtKB-EC"/>
</dbReference>
<protein>
    <recommendedName>
        <fullName evidence="6">Protein N-terminal glutamine amidohydrolase</fullName>
        <ecNumber evidence="5">3.5.1.122</ecNumber>
    </recommendedName>
    <alternativeName>
        <fullName evidence="8">Protein NH2-terminal glutamine deamidase</fullName>
    </alternativeName>
    <alternativeName>
        <fullName evidence="9">Protein tungus</fullName>
    </alternativeName>
</protein>
<comment type="catalytic activity">
    <reaction evidence="10">
        <text>N-terminal L-glutaminyl-[protein] + H2O = N-terminal L-glutamyl-[protein] + NH4(+)</text>
        <dbReference type="Rhea" id="RHEA:50680"/>
        <dbReference type="Rhea" id="RHEA-COMP:12668"/>
        <dbReference type="Rhea" id="RHEA-COMP:12777"/>
        <dbReference type="ChEBI" id="CHEBI:15377"/>
        <dbReference type="ChEBI" id="CHEBI:28938"/>
        <dbReference type="ChEBI" id="CHEBI:64721"/>
        <dbReference type="ChEBI" id="CHEBI:64722"/>
        <dbReference type="EC" id="3.5.1.122"/>
    </reaction>
</comment>
<dbReference type="InterPro" id="IPR039733">
    <property type="entry name" value="NTAQ1"/>
</dbReference>
<feature type="domain" description="Mab-21-like nucleotidyltransferase" evidence="11">
    <location>
        <begin position="207"/>
        <end position="392"/>
    </location>
</feature>
<dbReference type="Gene3D" id="3.10.620.10">
    <property type="entry name" value="Protein N-terminal glutamine amidohydrolase, alpha beta roll"/>
    <property type="match status" value="1"/>
</dbReference>
<evidence type="ECO:0000259" key="12">
    <source>
        <dbReference type="Pfam" id="PF09764"/>
    </source>
</evidence>
<dbReference type="InterPro" id="IPR046906">
    <property type="entry name" value="Mab-21_HhH/H2TH-like"/>
</dbReference>
<evidence type="ECO:0000256" key="2">
    <source>
        <dbReference type="ARBA" id="ARBA00008307"/>
    </source>
</evidence>
<evidence type="ECO:0000259" key="11">
    <source>
        <dbReference type="Pfam" id="PF03281"/>
    </source>
</evidence>
<dbReference type="EMBL" id="CH479216">
    <property type="protein sequence ID" value="EDW33637.1"/>
    <property type="molecule type" value="Genomic_DNA"/>
</dbReference>
<reference evidence="14 15" key="1">
    <citation type="journal article" date="2007" name="Nature">
        <title>Evolution of genes and genomes on the Drosophila phylogeny.</title>
        <authorList>
            <consortium name="Drosophila 12 Genomes Consortium"/>
            <person name="Clark A.G."/>
            <person name="Eisen M.B."/>
            <person name="Smith D.R."/>
            <person name="Bergman C.M."/>
            <person name="Oliver B."/>
            <person name="Markow T.A."/>
            <person name="Kaufman T.C."/>
            <person name="Kellis M."/>
            <person name="Gelbart W."/>
            <person name="Iyer V.N."/>
            <person name="Pollard D.A."/>
            <person name="Sackton T.B."/>
            <person name="Larracuente A.M."/>
            <person name="Singh N.D."/>
            <person name="Abad J.P."/>
            <person name="Abt D.N."/>
            <person name="Adryan B."/>
            <person name="Aguade M."/>
            <person name="Akashi H."/>
            <person name="Anderson W.W."/>
            <person name="Aquadro C.F."/>
            <person name="Ardell D.H."/>
            <person name="Arguello R."/>
            <person name="Artieri C.G."/>
            <person name="Barbash D.A."/>
            <person name="Barker D."/>
            <person name="Barsanti P."/>
            <person name="Batterham P."/>
            <person name="Batzoglou S."/>
            <person name="Begun D."/>
            <person name="Bhutkar A."/>
            <person name="Blanco E."/>
            <person name="Bosak S.A."/>
            <person name="Bradley R.K."/>
            <person name="Brand A.D."/>
            <person name="Brent M.R."/>
            <person name="Brooks A.N."/>
            <person name="Brown R.H."/>
            <person name="Butlin R.K."/>
            <person name="Caggese C."/>
            <person name="Calvi B.R."/>
            <person name="Bernardo de Carvalho A."/>
            <person name="Caspi A."/>
            <person name="Castrezana S."/>
            <person name="Celniker S.E."/>
            <person name="Chang J.L."/>
            <person name="Chapple C."/>
            <person name="Chatterji S."/>
            <person name="Chinwalla A."/>
            <person name="Civetta A."/>
            <person name="Clifton S.W."/>
            <person name="Comeron J.M."/>
            <person name="Costello J.C."/>
            <person name="Coyne J.A."/>
            <person name="Daub J."/>
            <person name="David R.G."/>
            <person name="Delcher A.L."/>
            <person name="Delehaunty K."/>
            <person name="Do C.B."/>
            <person name="Ebling H."/>
            <person name="Edwards K."/>
            <person name="Eickbush T."/>
            <person name="Evans J.D."/>
            <person name="Filipski A."/>
            <person name="Findeiss S."/>
            <person name="Freyhult E."/>
            <person name="Fulton L."/>
            <person name="Fulton R."/>
            <person name="Garcia A.C."/>
            <person name="Gardiner A."/>
            <person name="Garfield D.A."/>
            <person name="Garvin B.E."/>
            <person name="Gibson G."/>
            <person name="Gilbert D."/>
            <person name="Gnerre S."/>
            <person name="Godfrey J."/>
            <person name="Good R."/>
            <person name="Gotea V."/>
            <person name="Gravely B."/>
            <person name="Greenberg A.J."/>
            <person name="Griffiths-Jones S."/>
            <person name="Gross S."/>
            <person name="Guigo R."/>
            <person name="Gustafson E.A."/>
            <person name="Haerty W."/>
            <person name="Hahn M.W."/>
            <person name="Halligan D.L."/>
            <person name="Halpern A.L."/>
            <person name="Halter G.M."/>
            <person name="Han M.V."/>
            <person name="Heger A."/>
            <person name="Hillier L."/>
            <person name="Hinrichs A.S."/>
            <person name="Holmes I."/>
            <person name="Hoskins R.A."/>
            <person name="Hubisz M.J."/>
            <person name="Hultmark D."/>
            <person name="Huntley M.A."/>
            <person name="Jaffe D.B."/>
            <person name="Jagadeeshan S."/>
            <person name="Jeck W.R."/>
            <person name="Johnson J."/>
            <person name="Jones C.D."/>
            <person name="Jordan W.C."/>
            <person name="Karpen G.H."/>
            <person name="Kataoka E."/>
            <person name="Keightley P.D."/>
            <person name="Kheradpour P."/>
            <person name="Kirkness E.F."/>
            <person name="Koerich L.B."/>
            <person name="Kristiansen K."/>
            <person name="Kudrna D."/>
            <person name="Kulathinal R.J."/>
            <person name="Kumar S."/>
            <person name="Kwok R."/>
            <person name="Lander E."/>
            <person name="Langley C.H."/>
            <person name="Lapoint R."/>
            <person name="Lazzaro B.P."/>
            <person name="Lee S.J."/>
            <person name="Levesque L."/>
            <person name="Li R."/>
            <person name="Lin C.F."/>
            <person name="Lin M.F."/>
            <person name="Lindblad-Toh K."/>
            <person name="Llopart A."/>
            <person name="Long M."/>
            <person name="Low L."/>
            <person name="Lozovsky E."/>
            <person name="Lu J."/>
            <person name="Luo M."/>
            <person name="Machado C.A."/>
            <person name="Makalowski W."/>
            <person name="Marzo M."/>
            <person name="Matsuda M."/>
            <person name="Matzkin L."/>
            <person name="McAllister B."/>
            <person name="McBride C.S."/>
            <person name="McKernan B."/>
            <person name="McKernan K."/>
            <person name="Mendez-Lago M."/>
            <person name="Minx P."/>
            <person name="Mollenhauer M.U."/>
            <person name="Montooth K."/>
            <person name="Mount S.M."/>
            <person name="Mu X."/>
            <person name="Myers E."/>
            <person name="Negre B."/>
            <person name="Newfeld S."/>
            <person name="Nielsen R."/>
            <person name="Noor M.A."/>
            <person name="O'Grady P."/>
            <person name="Pachter L."/>
            <person name="Papaceit M."/>
            <person name="Parisi M.J."/>
            <person name="Parisi M."/>
            <person name="Parts L."/>
            <person name="Pedersen J.S."/>
            <person name="Pesole G."/>
            <person name="Phillippy A.M."/>
            <person name="Ponting C.P."/>
            <person name="Pop M."/>
            <person name="Porcelli D."/>
            <person name="Powell J.R."/>
            <person name="Prohaska S."/>
            <person name="Pruitt K."/>
            <person name="Puig M."/>
            <person name="Quesneville H."/>
            <person name="Ram K.R."/>
            <person name="Rand D."/>
            <person name="Rasmussen M.D."/>
            <person name="Reed L.K."/>
            <person name="Reenan R."/>
            <person name="Reily A."/>
            <person name="Remington K.A."/>
            <person name="Rieger T.T."/>
            <person name="Ritchie M.G."/>
            <person name="Robin C."/>
            <person name="Rogers Y.H."/>
            <person name="Rohde C."/>
            <person name="Rozas J."/>
            <person name="Rubenfield M.J."/>
            <person name="Ruiz A."/>
            <person name="Russo S."/>
            <person name="Salzberg S.L."/>
            <person name="Sanchez-Gracia A."/>
            <person name="Saranga D.J."/>
            <person name="Sato H."/>
            <person name="Schaeffer S.W."/>
            <person name="Schatz M.C."/>
            <person name="Schlenke T."/>
            <person name="Schwartz R."/>
            <person name="Segarra C."/>
            <person name="Singh R.S."/>
            <person name="Sirot L."/>
            <person name="Sirota M."/>
            <person name="Sisneros N.B."/>
            <person name="Smith C.D."/>
            <person name="Smith T.F."/>
            <person name="Spieth J."/>
            <person name="Stage D.E."/>
            <person name="Stark A."/>
            <person name="Stephan W."/>
            <person name="Strausberg R.L."/>
            <person name="Strempel S."/>
            <person name="Sturgill D."/>
            <person name="Sutton G."/>
            <person name="Sutton G.G."/>
            <person name="Tao W."/>
            <person name="Teichmann S."/>
            <person name="Tobari Y.N."/>
            <person name="Tomimura Y."/>
            <person name="Tsolas J.M."/>
            <person name="Valente V.L."/>
            <person name="Venter E."/>
            <person name="Venter J.C."/>
            <person name="Vicario S."/>
            <person name="Vieira F.G."/>
            <person name="Vilella A.J."/>
            <person name="Villasante A."/>
            <person name="Walenz B."/>
            <person name="Wang J."/>
            <person name="Wasserman M."/>
            <person name="Watts T."/>
            <person name="Wilson D."/>
            <person name="Wilson R.K."/>
            <person name="Wing R.A."/>
            <person name="Wolfner M.F."/>
            <person name="Wong A."/>
            <person name="Wong G.K."/>
            <person name="Wu C.I."/>
            <person name="Wu G."/>
            <person name="Yamamoto D."/>
            <person name="Yang H.P."/>
            <person name="Yang S.P."/>
            <person name="Yorke J.A."/>
            <person name="Yoshida K."/>
            <person name="Zdobnov E."/>
            <person name="Zhang P."/>
            <person name="Zhang Y."/>
            <person name="Zimin A.V."/>
            <person name="Baldwin J."/>
            <person name="Abdouelleil A."/>
            <person name="Abdulkadir J."/>
            <person name="Abebe A."/>
            <person name="Abera B."/>
            <person name="Abreu J."/>
            <person name="Acer S.C."/>
            <person name="Aftuck L."/>
            <person name="Alexander A."/>
            <person name="An P."/>
            <person name="Anderson E."/>
            <person name="Anderson S."/>
            <person name="Arachi H."/>
            <person name="Azer M."/>
            <person name="Bachantsang P."/>
            <person name="Barry A."/>
            <person name="Bayul T."/>
            <person name="Berlin A."/>
            <person name="Bessette D."/>
            <person name="Bloom T."/>
            <person name="Blye J."/>
            <person name="Boguslavskiy L."/>
            <person name="Bonnet C."/>
            <person name="Boukhgalter B."/>
            <person name="Bourzgui I."/>
            <person name="Brown A."/>
            <person name="Cahill P."/>
            <person name="Channer S."/>
            <person name="Cheshatsang Y."/>
            <person name="Chuda L."/>
            <person name="Citroen M."/>
            <person name="Collymore A."/>
            <person name="Cooke P."/>
            <person name="Costello M."/>
            <person name="D'Aco K."/>
            <person name="Daza R."/>
            <person name="De Haan G."/>
            <person name="DeGray S."/>
            <person name="DeMaso C."/>
            <person name="Dhargay N."/>
            <person name="Dooley K."/>
            <person name="Dooley E."/>
            <person name="Doricent M."/>
            <person name="Dorje P."/>
            <person name="Dorjee K."/>
            <person name="Dupes A."/>
            <person name="Elong R."/>
            <person name="Falk J."/>
            <person name="Farina A."/>
            <person name="Faro S."/>
            <person name="Ferguson D."/>
            <person name="Fisher S."/>
            <person name="Foley C.D."/>
            <person name="Franke A."/>
            <person name="Friedrich D."/>
            <person name="Gadbois L."/>
            <person name="Gearin G."/>
            <person name="Gearin C.R."/>
            <person name="Giannoukos G."/>
            <person name="Goode T."/>
            <person name="Graham J."/>
            <person name="Grandbois E."/>
            <person name="Grewal S."/>
            <person name="Gyaltsen K."/>
            <person name="Hafez N."/>
            <person name="Hagos B."/>
            <person name="Hall J."/>
            <person name="Henson C."/>
            <person name="Hollinger A."/>
            <person name="Honan T."/>
            <person name="Huard M.D."/>
            <person name="Hughes L."/>
            <person name="Hurhula B."/>
            <person name="Husby M.E."/>
            <person name="Kamat A."/>
            <person name="Kanga B."/>
            <person name="Kashin S."/>
            <person name="Khazanovich D."/>
            <person name="Kisner P."/>
            <person name="Lance K."/>
            <person name="Lara M."/>
            <person name="Lee W."/>
            <person name="Lennon N."/>
            <person name="Letendre F."/>
            <person name="LeVine R."/>
            <person name="Lipovsky A."/>
            <person name="Liu X."/>
            <person name="Liu J."/>
            <person name="Liu S."/>
            <person name="Lokyitsang T."/>
            <person name="Lokyitsang Y."/>
            <person name="Lubonja R."/>
            <person name="Lui A."/>
            <person name="MacDonald P."/>
            <person name="Magnisalis V."/>
            <person name="Maru K."/>
            <person name="Matthews C."/>
            <person name="McCusker W."/>
            <person name="McDonough S."/>
            <person name="Mehta T."/>
            <person name="Meldrim J."/>
            <person name="Meneus L."/>
            <person name="Mihai O."/>
            <person name="Mihalev A."/>
            <person name="Mihova T."/>
            <person name="Mittelman R."/>
            <person name="Mlenga V."/>
            <person name="Montmayeur A."/>
            <person name="Mulrain L."/>
            <person name="Navidi A."/>
            <person name="Naylor J."/>
            <person name="Negash T."/>
            <person name="Nguyen T."/>
            <person name="Nguyen N."/>
            <person name="Nicol R."/>
            <person name="Norbu C."/>
            <person name="Norbu N."/>
            <person name="Novod N."/>
            <person name="O'Neill B."/>
            <person name="Osman S."/>
            <person name="Markiewicz E."/>
            <person name="Oyono O.L."/>
            <person name="Patti C."/>
            <person name="Phunkhang P."/>
            <person name="Pierre F."/>
            <person name="Priest M."/>
            <person name="Raghuraman S."/>
            <person name="Rege F."/>
            <person name="Reyes R."/>
            <person name="Rise C."/>
            <person name="Rogov P."/>
            <person name="Ross K."/>
            <person name="Ryan E."/>
            <person name="Settipalli S."/>
            <person name="Shea T."/>
            <person name="Sherpa N."/>
            <person name="Shi L."/>
            <person name="Shih D."/>
            <person name="Sparrow T."/>
            <person name="Spaulding J."/>
            <person name="Stalker J."/>
            <person name="Stange-Thomann N."/>
            <person name="Stavropoulos S."/>
            <person name="Stone C."/>
            <person name="Strader C."/>
            <person name="Tesfaye S."/>
            <person name="Thomson T."/>
            <person name="Thoulutsang Y."/>
            <person name="Thoulutsang D."/>
            <person name="Topham K."/>
            <person name="Topping I."/>
            <person name="Tsamla T."/>
            <person name="Vassiliev H."/>
            <person name="Vo A."/>
            <person name="Wangchuk T."/>
            <person name="Wangdi T."/>
            <person name="Weiand M."/>
            <person name="Wilkinson J."/>
            <person name="Wilson A."/>
            <person name="Yadav S."/>
            <person name="Young G."/>
            <person name="Yu Q."/>
            <person name="Zembek L."/>
            <person name="Zhong D."/>
            <person name="Zimmer A."/>
            <person name="Zwirko Z."/>
            <person name="Jaffe D.B."/>
            <person name="Alvarez P."/>
            <person name="Brockman W."/>
            <person name="Butler J."/>
            <person name="Chin C."/>
            <person name="Gnerre S."/>
            <person name="Grabherr M."/>
            <person name="Kleber M."/>
            <person name="Mauceli E."/>
            <person name="MacCallum I."/>
        </authorList>
    </citation>
    <scope>NUCLEOTIDE SEQUENCE [LARGE SCALE GENOMIC DNA]</scope>
    <source>
        <strain evidence="15">MSH-3 / Tucson 14011-0111.49</strain>
    </source>
</reference>
<dbReference type="PANTHER" id="PTHR13035">
    <property type="entry name" value="PROTEIN N-TERMINAL GLUTAMINE AMIDOHYDROLASE"/>
    <property type="match status" value="1"/>
</dbReference>
<keyword evidence="15" id="KW-1185">Reference proteome</keyword>
<organism evidence="15">
    <name type="scientific">Drosophila persimilis</name>
    <name type="common">Fruit fly</name>
    <dbReference type="NCBI Taxonomy" id="7234"/>
    <lineage>
        <taxon>Eukaryota</taxon>
        <taxon>Metazoa</taxon>
        <taxon>Ecdysozoa</taxon>
        <taxon>Arthropoda</taxon>
        <taxon>Hexapoda</taxon>
        <taxon>Insecta</taxon>
        <taxon>Pterygota</taxon>
        <taxon>Neoptera</taxon>
        <taxon>Endopterygota</taxon>
        <taxon>Diptera</taxon>
        <taxon>Brachycera</taxon>
        <taxon>Muscomorpha</taxon>
        <taxon>Ephydroidea</taxon>
        <taxon>Drosophilidae</taxon>
        <taxon>Drosophila</taxon>
        <taxon>Sophophora</taxon>
    </lineage>
</organism>
<dbReference type="AlphaFoldDB" id="B4H701"/>
<evidence type="ECO:0000256" key="6">
    <source>
        <dbReference type="ARBA" id="ARBA00021247"/>
    </source>
</evidence>
<dbReference type="SMART" id="SM01265">
    <property type="entry name" value="Mab-21"/>
    <property type="match status" value="1"/>
</dbReference>
<dbReference type="InterPro" id="IPR023128">
    <property type="entry name" value="Prot_N_Gln_amidohydro_ab_roll"/>
</dbReference>
<dbReference type="EC" id="3.5.1.122" evidence="5"/>
<dbReference type="Gene3D" id="1.10.1410.40">
    <property type="match status" value="1"/>
</dbReference>
<dbReference type="PANTHER" id="PTHR13035:SF0">
    <property type="entry name" value="PROTEIN N-TERMINAL GLUTAMINE AMIDOHYDROLASE"/>
    <property type="match status" value="1"/>
</dbReference>
<dbReference type="Gene3D" id="3.30.460.90">
    <property type="match status" value="1"/>
</dbReference>
<dbReference type="STRING" id="7234.B4H701"/>
<dbReference type="FunFam" id="3.10.620.10:FF:000001">
    <property type="entry name" value="Blast:Protein N-terminal glutamine amidohydrolase"/>
    <property type="match status" value="1"/>
</dbReference>
<evidence type="ECO:0000313" key="14">
    <source>
        <dbReference type="EMBL" id="EDW33637.1"/>
    </source>
</evidence>
<dbReference type="OrthoDB" id="191192at2759"/>
<evidence type="ECO:0000256" key="3">
    <source>
        <dbReference type="ARBA" id="ARBA00008985"/>
    </source>
</evidence>
<name>B4H701_DROPE</name>
<dbReference type="PhylomeDB" id="B4H701"/>
<evidence type="ECO:0000256" key="1">
    <source>
        <dbReference type="ARBA" id="ARBA00003923"/>
    </source>
</evidence>
<evidence type="ECO:0000256" key="7">
    <source>
        <dbReference type="ARBA" id="ARBA00022801"/>
    </source>
</evidence>
<evidence type="ECO:0000256" key="5">
    <source>
        <dbReference type="ARBA" id="ARBA00012718"/>
    </source>
</evidence>
<keyword evidence="7" id="KW-0378">Hydrolase</keyword>
<dbReference type="Proteomes" id="UP000008744">
    <property type="component" value="Unassembled WGS sequence"/>
</dbReference>